<dbReference type="GO" id="GO:0003735">
    <property type="term" value="F:structural constituent of ribosome"/>
    <property type="evidence" value="ECO:0007669"/>
    <property type="project" value="InterPro"/>
</dbReference>
<dbReference type="OrthoDB" id="9739313at2759"/>
<dbReference type="OMA" id="EVWKQGI"/>
<evidence type="ECO:0000313" key="6">
    <source>
        <dbReference type="EMBL" id="OXA52922.1"/>
    </source>
</evidence>
<dbReference type="PANTHER" id="PTHR10956:SF0">
    <property type="entry name" value="60S RIBOSOMAL PROTEIN L31"/>
    <property type="match status" value="1"/>
</dbReference>
<evidence type="ECO:0000256" key="1">
    <source>
        <dbReference type="ARBA" id="ARBA00010808"/>
    </source>
</evidence>
<proteinExistence type="inferred from homology"/>
<dbReference type="InterPro" id="IPR023621">
    <property type="entry name" value="Ribosomal_eL31_dom_sf"/>
</dbReference>
<organism evidence="6 7">
    <name type="scientific">Folsomia candida</name>
    <name type="common">Springtail</name>
    <dbReference type="NCBI Taxonomy" id="158441"/>
    <lineage>
        <taxon>Eukaryota</taxon>
        <taxon>Metazoa</taxon>
        <taxon>Ecdysozoa</taxon>
        <taxon>Arthropoda</taxon>
        <taxon>Hexapoda</taxon>
        <taxon>Collembola</taxon>
        <taxon>Entomobryomorpha</taxon>
        <taxon>Isotomoidea</taxon>
        <taxon>Isotomidae</taxon>
        <taxon>Proisotominae</taxon>
        <taxon>Folsomia</taxon>
    </lineage>
</organism>
<dbReference type="GO" id="GO:0002181">
    <property type="term" value="P:cytoplasmic translation"/>
    <property type="evidence" value="ECO:0007669"/>
    <property type="project" value="TreeGrafter"/>
</dbReference>
<evidence type="ECO:0000313" key="7">
    <source>
        <dbReference type="Proteomes" id="UP000198287"/>
    </source>
</evidence>
<dbReference type="AlphaFoldDB" id="A0A226E5F6"/>
<evidence type="ECO:0000256" key="2">
    <source>
        <dbReference type="ARBA" id="ARBA00022980"/>
    </source>
</evidence>
<evidence type="ECO:0000256" key="5">
    <source>
        <dbReference type="ARBA" id="ARBA00035337"/>
    </source>
</evidence>
<dbReference type="CDD" id="cd00463">
    <property type="entry name" value="Ribosomal_L31e"/>
    <property type="match status" value="1"/>
</dbReference>
<dbReference type="EMBL" id="LNIX01000006">
    <property type="protein sequence ID" value="OXA52922.1"/>
    <property type="molecule type" value="Genomic_DNA"/>
</dbReference>
<gene>
    <name evidence="6" type="ORF">Fcan01_12095</name>
</gene>
<name>A0A226E5F6_FOLCA</name>
<comment type="caution">
    <text evidence="6">The sequence shown here is derived from an EMBL/GenBank/DDBJ whole genome shotgun (WGS) entry which is preliminary data.</text>
</comment>
<evidence type="ECO:0000256" key="4">
    <source>
        <dbReference type="ARBA" id="ARBA00035230"/>
    </source>
</evidence>
<dbReference type="PANTHER" id="PTHR10956">
    <property type="entry name" value="60S RIBOSOMAL PROTEIN L31"/>
    <property type="match status" value="1"/>
</dbReference>
<reference evidence="6 7" key="1">
    <citation type="submission" date="2015-12" db="EMBL/GenBank/DDBJ databases">
        <title>The genome of Folsomia candida.</title>
        <authorList>
            <person name="Faddeeva A."/>
            <person name="Derks M.F."/>
            <person name="Anvar Y."/>
            <person name="Smit S."/>
            <person name="Van Straalen N."/>
            <person name="Roelofs D."/>
        </authorList>
    </citation>
    <scope>NUCLEOTIDE SEQUENCE [LARGE SCALE GENOMIC DNA]</scope>
    <source>
        <strain evidence="6 7">VU population</strain>
        <tissue evidence="6">Whole body</tissue>
    </source>
</reference>
<dbReference type="GO" id="GO:0022625">
    <property type="term" value="C:cytosolic large ribosomal subunit"/>
    <property type="evidence" value="ECO:0007669"/>
    <property type="project" value="TreeGrafter"/>
</dbReference>
<keyword evidence="7" id="KW-1185">Reference proteome</keyword>
<comment type="similarity">
    <text evidence="1">Belongs to the eukaryotic ribosomal protein eL31 family.</text>
</comment>
<keyword evidence="2" id="KW-0689">Ribosomal protein</keyword>
<dbReference type="SMART" id="SM01380">
    <property type="entry name" value="Ribosomal_L31e"/>
    <property type="match status" value="1"/>
</dbReference>
<dbReference type="STRING" id="158441.A0A226E5F6"/>
<protein>
    <recommendedName>
        <fullName evidence="4">Large ribosomal subunit protein eL31</fullName>
    </recommendedName>
    <alternativeName>
        <fullName evidence="5">60S ribosomal protein L31</fullName>
    </alternativeName>
</protein>
<dbReference type="SUPFAM" id="SSF54575">
    <property type="entry name" value="Ribosomal protein L31e"/>
    <property type="match status" value="1"/>
</dbReference>
<sequence length="153" mass="17634">MVVAVGLVGLVSPPDLHSCNEAEPEIFVNFKMAKQKGEKKKSTINEVLSRVYTINLHKRLHGIRFKRRAPRAITEIRKFAMQQMGTADVRIEETVNKQVWSRGVRNVPFRLRIKLERRRNDDEDSVHKLYTIVTYVPVSSYKGLQTLNAESSK</sequence>
<dbReference type="FunFam" id="3.10.440.10:FF:000001">
    <property type="entry name" value="60S ribosomal protein L31"/>
    <property type="match status" value="1"/>
</dbReference>
<accession>A0A226E5F6</accession>
<dbReference type="Gene3D" id="3.10.440.10">
    <property type="match status" value="1"/>
</dbReference>
<evidence type="ECO:0000256" key="3">
    <source>
        <dbReference type="ARBA" id="ARBA00023274"/>
    </source>
</evidence>
<dbReference type="Proteomes" id="UP000198287">
    <property type="component" value="Unassembled WGS sequence"/>
</dbReference>
<dbReference type="Pfam" id="PF01198">
    <property type="entry name" value="Ribosomal_L31e"/>
    <property type="match status" value="1"/>
</dbReference>
<dbReference type="InterPro" id="IPR000054">
    <property type="entry name" value="Ribosomal_eL31"/>
</dbReference>
<keyword evidence="3" id="KW-0687">Ribonucleoprotein</keyword>